<keyword evidence="3" id="KW-1185">Reference proteome</keyword>
<dbReference type="Proteomes" id="UP000244896">
    <property type="component" value="Chromosome"/>
</dbReference>
<gene>
    <name evidence="2" type="ORF">CKA38_13185</name>
</gene>
<proteinExistence type="predicted"/>
<dbReference type="Gene3D" id="3.40.720.10">
    <property type="entry name" value="Alkaline Phosphatase, subunit A"/>
    <property type="match status" value="1"/>
</dbReference>
<dbReference type="EMBL" id="CP023004">
    <property type="protein sequence ID" value="AWI10689.1"/>
    <property type="molecule type" value="Genomic_DNA"/>
</dbReference>
<dbReference type="InterPro" id="IPR000917">
    <property type="entry name" value="Sulfatase_N"/>
</dbReference>
<dbReference type="SUPFAM" id="SSF53649">
    <property type="entry name" value="Alkaline phosphatase-like"/>
    <property type="match status" value="1"/>
</dbReference>
<feature type="domain" description="Sulfatase N-terminal" evidence="1">
    <location>
        <begin position="23"/>
        <end position="315"/>
    </location>
</feature>
<name>A0A2U8E6X8_9BACT</name>
<dbReference type="InterPro" id="IPR052701">
    <property type="entry name" value="GAG_Ulvan_Degrading_Sulfatases"/>
</dbReference>
<dbReference type="PANTHER" id="PTHR43751:SF1">
    <property type="entry name" value="SULFATASE ATSG-RELATED"/>
    <property type="match status" value="1"/>
</dbReference>
<organism evidence="2 3">
    <name type="scientific">Ereboglobus luteus</name>
    <dbReference type="NCBI Taxonomy" id="1796921"/>
    <lineage>
        <taxon>Bacteria</taxon>
        <taxon>Pseudomonadati</taxon>
        <taxon>Verrucomicrobiota</taxon>
        <taxon>Opitutia</taxon>
        <taxon>Opitutales</taxon>
        <taxon>Opitutaceae</taxon>
        <taxon>Ereboglobus</taxon>
    </lineage>
</organism>
<evidence type="ECO:0000259" key="1">
    <source>
        <dbReference type="Pfam" id="PF00884"/>
    </source>
</evidence>
<dbReference type="PANTHER" id="PTHR43751">
    <property type="entry name" value="SULFATASE"/>
    <property type="match status" value="1"/>
</dbReference>
<protein>
    <submittedName>
        <fullName evidence="2">Heparan N-sulfatase</fullName>
    </submittedName>
</protein>
<dbReference type="KEGG" id="elut:CKA38_13185"/>
<reference evidence="2 3" key="1">
    <citation type="journal article" date="2018" name="Syst. Appl. Microbiol.">
        <title>Ereboglobus luteus gen. nov. sp. nov. from cockroach guts, and new insights into the oxygen relationship of the genera Opitutus and Didymococcus (Verrucomicrobia: Opitutaceae).</title>
        <authorList>
            <person name="Tegtmeier D."/>
            <person name="Belitz A."/>
            <person name="Radek R."/>
            <person name="Heimerl T."/>
            <person name="Brune A."/>
        </authorList>
    </citation>
    <scope>NUCLEOTIDE SEQUENCE [LARGE SCALE GENOMIC DNA]</scope>
    <source>
        <strain evidence="2 3">Ho45</strain>
    </source>
</reference>
<dbReference type="CDD" id="cd16027">
    <property type="entry name" value="SGSH"/>
    <property type="match status" value="1"/>
</dbReference>
<dbReference type="AlphaFoldDB" id="A0A2U8E6X8"/>
<sequence>MAAPLLFTSGAVAQPDADNAGRPNILFCIADDASFGHMSAYGCKWVSTPAFDRVAREGVLFMRAYTPNAKCAPSRAAVLTGRNSWQLGAAANHGCYFPVEYRTFMEAISGMGYETGFTGKGWSPGDPGIAEDGTRRQLTGAEYNGGKTTPPTKGISPIDYAGNFESFLKSRKPGQPFCFWYGGREPHRKYEYGSGVAVGGKNTAQIDRVPPYWPDTETVRNDMLDYALEVEHFDRHLGRMLEALERVGELENTIIVVTSDNGMPFPRMKGTAYEASVHMPLAICWPRGIKNPGRVSRDYVSFIDFAPTIIEAASGAPQAATMAPVQGRSLMDIFQNNARGREMLLVGQERHDLGRPNDTGYPIRGLLMDGFLYLKNFEPARWPMCDPVTGYLNTDGGPTKTAILEQNRRGVNHWMWELNFGMRPEEELYDLSTDADCMNNLARAPEHSARLSQMKECLFAELRRQNDPRMEGCGYVFDQYPYASKNRDLYNRFMDKNERAKIRTSWVEQSDFEAPDFDPERPLKR</sequence>
<evidence type="ECO:0000313" key="3">
    <source>
        <dbReference type="Proteomes" id="UP000244896"/>
    </source>
</evidence>
<dbReference type="InterPro" id="IPR017850">
    <property type="entry name" value="Alkaline_phosphatase_core_sf"/>
</dbReference>
<evidence type="ECO:0000313" key="2">
    <source>
        <dbReference type="EMBL" id="AWI10689.1"/>
    </source>
</evidence>
<accession>A0A2U8E6X8</accession>
<dbReference type="Pfam" id="PF00884">
    <property type="entry name" value="Sulfatase"/>
    <property type="match status" value="1"/>
</dbReference>
<dbReference type="OrthoDB" id="9762324at2"/>